<dbReference type="EMBL" id="MTAO01000012">
    <property type="protein sequence ID" value="POE25363.1"/>
    <property type="molecule type" value="Genomic_DNA"/>
</dbReference>
<evidence type="ECO:0000259" key="1">
    <source>
        <dbReference type="Pfam" id="PF08765"/>
    </source>
</evidence>
<feature type="domain" description="Mor transcription activator" evidence="1">
    <location>
        <begin position="21"/>
        <end position="120"/>
    </location>
</feature>
<dbReference type="SUPFAM" id="SSF46689">
    <property type="entry name" value="Homeodomain-like"/>
    <property type="match status" value="1"/>
</dbReference>
<comment type="caution">
    <text evidence="2">The sequence shown here is derived from an EMBL/GenBank/DDBJ whole genome shotgun (WGS) entry which is preliminary data.</text>
</comment>
<dbReference type="Proteomes" id="UP000237274">
    <property type="component" value="Unassembled WGS sequence"/>
</dbReference>
<dbReference type="Pfam" id="PF08765">
    <property type="entry name" value="Mor"/>
    <property type="match status" value="1"/>
</dbReference>
<reference evidence="2 3" key="1">
    <citation type="submission" date="2017-01" db="EMBL/GenBank/DDBJ databases">
        <title>Comparative Genomics of 38 Pectobacterium strains comprising three species revealed the characteristics of Pectobacterium carotovorum.</title>
        <authorList>
            <person name="Xie H."/>
            <person name="Ma Y."/>
            <person name="Li X."/>
        </authorList>
    </citation>
    <scope>NUCLEOTIDE SEQUENCE [LARGE SCALE GENOMIC DNA]</scope>
    <source>
        <strain evidence="2 3">Q142</strain>
    </source>
</reference>
<name>A0ABD6VNK9_9GAMM</name>
<dbReference type="AlphaFoldDB" id="A0ABD6VNK9"/>
<dbReference type="RefSeq" id="WP_181000723.1">
    <property type="nucleotide sequence ID" value="NZ_MTAH01000012.1"/>
</dbReference>
<dbReference type="InterPro" id="IPR014875">
    <property type="entry name" value="Mor_transcription_activator"/>
</dbReference>
<dbReference type="Gene3D" id="1.10.10.60">
    <property type="entry name" value="Homeodomain-like"/>
    <property type="match status" value="1"/>
</dbReference>
<dbReference type="InterPro" id="IPR009057">
    <property type="entry name" value="Homeodomain-like_sf"/>
</dbReference>
<organism evidence="2 3">
    <name type="scientific">Pectobacterium odoriferum</name>
    <dbReference type="NCBI Taxonomy" id="78398"/>
    <lineage>
        <taxon>Bacteria</taxon>
        <taxon>Pseudomonadati</taxon>
        <taxon>Pseudomonadota</taxon>
        <taxon>Gammaproteobacteria</taxon>
        <taxon>Enterobacterales</taxon>
        <taxon>Pectobacteriaceae</taxon>
        <taxon>Pectobacterium</taxon>
    </lineage>
</organism>
<dbReference type="InterPro" id="IPR052411">
    <property type="entry name" value="c-mor_Regulatory_Protein"/>
</dbReference>
<proteinExistence type="predicted"/>
<dbReference type="PANTHER" id="PTHR37812">
    <property type="entry name" value="MU-LIKE PROPHAGE FLUMU PROTEIN C"/>
    <property type="match status" value="1"/>
</dbReference>
<evidence type="ECO:0000313" key="2">
    <source>
        <dbReference type="EMBL" id="POE25363.1"/>
    </source>
</evidence>
<evidence type="ECO:0000313" key="3">
    <source>
        <dbReference type="Proteomes" id="UP000237274"/>
    </source>
</evidence>
<accession>A0ABD6VNK9</accession>
<dbReference type="PANTHER" id="PTHR37812:SF1">
    <property type="entry name" value="MU-LIKE PROPHAGE FLUMU PROTEIN C"/>
    <property type="match status" value="1"/>
</dbReference>
<gene>
    <name evidence="2" type="ORF">BV926_16375</name>
</gene>
<protein>
    <recommendedName>
        <fullName evidence="1">Mor transcription activator domain-containing protein</fullName>
    </recommendedName>
</protein>
<sequence>MEKVKNISLSKKKNIKGADALAYFGELFSHLLTEEGVEEKRAYEIGLNIMEEIRRELGGQYVYFPMGMFVGKYEKRDEIYSGFLAGKSISELAQEYNYSIQGIYRIIAIVKDGIKKEREEELEEKRKKEKERWKREN</sequence>